<organism evidence="1 2">
    <name type="scientific">Henriciella marina</name>
    <dbReference type="NCBI Taxonomy" id="453851"/>
    <lineage>
        <taxon>Bacteria</taxon>
        <taxon>Pseudomonadati</taxon>
        <taxon>Pseudomonadota</taxon>
        <taxon>Alphaproteobacteria</taxon>
        <taxon>Hyphomonadales</taxon>
        <taxon>Hyphomonadaceae</taxon>
        <taxon>Henriciella</taxon>
    </lineage>
</organism>
<dbReference type="SUPFAM" id="SSF52540">
    <property type="entry name" value="P-loop containing nucleoside triphosphate hydrolases"/>
    <property type="match status" value="1"/>
</dbReference>
<dbReference type="Gene3D" id="3.40.50.300">
    <property type="entry name" value="P-loop containing nucleotide triphosphate hydrolases"/>
    <property type="match status" value="1"/>
</dbReference>
<evidence type="ECO:0008006" key="3">
    <source>
        <dbReference type="Google" id="ProtNLM"/>
    </source>
</evidence>
<keyword evidence="2" id="KW-1185">Reference proteome</keyword>
<dbReference type="RefSeq" id="WP_269402040.1">
    <property type="nucleotide sequence ID" value="NZ_JAPWGW010000002.1"/>
</dbReference>
<comment type="caution">
    <text evidence="1">The sequence shown here is derived from an EMBL/GenBank/DDBJ whole genome shotgun (WGS) entry which is preliminary data.</text>
</comment>
<dbReference type="InterPro" id="IPR027417">
    <property type="entry name" value="P-loop_NTPase"/>
</dbReference>
<proteinExistence type="predicted"/>
<gene>
    <name evidence="1" type="ORF">O4G74_07610</name>
</gene>
<name>A0ABT4LUB0_9PROT</name>
<sequence>MAKAISNLRQNLVKAARNPAKAASVITHKVLAPVGHRDYRKFVVLTRDRTGSNRLIQALNSHPKIASDYEVFGKIYDSSEREILDRTFGRQPFYIAAKGFKIFYYHPQDRTDSPIWAMLRDTENLHVIQLRRENLLHALVSSRIAYQTGVYGIRTDGDAKFYNVDAAKVRFTPEELEADFVRNKEWEDWGKSYFSNNPFLDVTYENTVIDFARETARISNFLGLVAHSPKTDFRKQHNRSLRDTVENFDQLKTYFEGSKWGSFFDD</sequence>
<dbReference type="EMBL" id="JAPWGW010000002">
    <property type="protein sequence ID" value="MCZ4297920.1"/>
    <property type="molecule type" value="Genomic_DNA"/>
</dbReference>
<evidence type="ECO:0000313" key="2">
    <source>
        <dbReference type="Proteomes" id="UP001083770"/>
    </source>
</evidence>
<reference evidence="1" key="1">
    <citation type="submission" date="2022-12" db="EMBL/GenBank/DDBJ databases">
        <title>Bacterial isolates from different developmental stages of Nematostella vectensis.</title>
        <authorList>
            <person name="Fraune S."/>
        </authorList>
    </citation>
    <scope>NUCLEOTIDE SEQUENCE</scope>
    <source>
        <strain evidence="1">G21632-S1</strain>
    </source>
</reference>
<protein>
    <recommendedName>
        <fullName evidence="3">Stf0 sulfotransferase</fullName>
    </recommendedName>
</protein>
<dbReference type="Proteomes" id="UP001083770">
    <property type="component" value="Unassembled WGS sequence"/>
</dbReference>
<evidence type="ECO:0000313" key="1">
    <source>
        <dbReference type="EMBL" id="MCZ4297920.1"/>
    </source>
</evidence>
<accession>A0ABT4LUB0</accession>